<dbReference type="RefSeq" id="WP_289843717.1">
    <property type="nucleotide sequence ID" value="NZ_CATKSH010000022.1"/>
</dbReference>
<dbReference type="SUPFAM" id="SSF82861">
    <property type="entry name" value="Mechanosensitive channel protein MscS (YggB), transmembrane region"/>
    <property type="match status" value="1"/>
</dbReference>
<dbReference type="Pfam" id="PF00924">
    <property type="entry name" value="MS_channel_2nd"/>
    <property type="match status" value="1"/>
</dbReference>
<keyword evidence="14" id="KW-1185">Reference proteome</keyword>
<comment type="subcellular location">
    <subcellularLocation>
        <location evidence="1">Cell membrane</location>
        <topology evidence="1">Multi-pass membrane protein</topology>
    </subcellularLocation>
</comment>
<dbReference type="Gene3D" id="2.30.30.60">
    <property type="match status" value="1"/>
</dbReference>
<protein>
    <submittedName>
        <fullName evidence="13">Mechanosensitive ion channel family protein</fullName>
    </submittedName>
</protein>
<dbReference type="Gene3D" id="1.10.287.1260">
    <property type="match status" value="1"/>
</dbReference>
<proteinExistence type="inferred from homology"/>
<feature type="domain" description="Mechanosensitive ion channel transmembrane helices 2/3" evidence="11">
    <location>
        <begin position="632"/>
        <end position="671"/>
    </location>
</feature>
<dbReference type="EMBL" id="CATKSH010000022">
    <property type="protein sequence ID" value="CAI9121756.1"/>
    <property type="molecule type" value="Genomic_DNA"/>
</dbReference>
<dbReference type="InterPro" id="IPR011066">
    <property type="entry name" value="MscS_channel_C_sf"/>
</dbReference>
<evidence type="ECO:0000256" key="3">
    <source>
        <dbReference type="ARBA" id="ARBA00022475"/>
    </source>
</evidence>
<dbReference type="InterPro" id="IPR057485">
    <property type="entry name" value="YbiO-like_TM1"/>
</dbReference>
<keyword evidence="4 8" id="KW-0812">Transmembrane</keyword>
<feature type="transmembrane region" description="Helical" evidence="8">
    <location>
        <begin position="371"/>
        <end position="399"/>
    </location>
</feature>
<comment type="similarity">
    <text evidence="2">Belongs to the MscS (TC 1.A.23) family.</text>
</comment>
<dbReference type="Pfam" id="PF25392">
    <property type="entry name" value="MS_channel_TM1"/>
    <property type="match status" value="1"/>
</dbReference>
<feature type="domain" description="Mechanosensitive ion channel MscS" evidence="9">
    <location>
        <begin position="673"/>
        <end position="737"/>
    </location>
</feature>
<feature type="region of interest" description="Disordered" evidence="7">
    <location>
        <begin position="853"/>
        <end position="878"/>
    </location>
</feature>
<feature type="transmembrane region" description="Helical" evidence="8">
    <location>
        <begin position="301"/>
        <end position="326"/>
    </location>
</feature>
<gene>
    <name evidence="13" type="ORF">LMG32879_002609</name>
</gene>
<feature type="transmembrane region" description="Helical" evidence="8">
    <location>
        <begin position="627"/>
        <end position="646"/>
    </location>
</feature>
<dbReference type="Proteomes" id="UP001176960">
    <property type="component" value="Unassembled WGS sequence"/>
</dbReference>
<dbReference type="SUPFAM" id="SSF50182">
    <property type="entry name" value="Sm-like ribonucleoproteins"/>
    <property type="match status" value="1"/>
</dbReference>
<keyword evidence="3" id="KW-1003">Cell membrane</keyword>
<evidence type="ECO:0000256" key="8">
    <source>
        <dbReference type="SAM" id="Phobius"/>
    </source>
</evidence>
<reference evidence="13" key="1">
    <citation type="submission" date="2023-03" db="EMBL/GenBank/DDBJ databases">
        <authorList>
            <person name="Cleenwerck I."/>
        </authorList>
    </citation>
    <scope>NUCLEOTIDE SEQUENCE</scope>
    <source>
        <strain evidence="13">LMG 32879</strain>
    </source>
</reference>
<evidence type="ECO:0000313" key="13">
    <source>
        <dbReference type="EMBL" id="CAI9121756.1"/>
    </source>
</evidence>
<dbReference type="PANTHER" id="PTHR30460">
    <property type="entry name" value="MODERATE CONDUCTANCE MECHANOSENSITIVE CHANNEL YBIO"/>
    <property type="match status" value="1"/>
</dbReference>
<dbReference type="InterPro" id="IPR049278">
    <property type="entry name" value="MS_channel_C"/>
</dbReference>
<dbReference type="AlphaFoldDB" id="A0AA35Y4F3"/>
<dbReference type="SUPFAM" id="SSF82689">
    <property type="entry name" value="Mechanosensitive channel protein MscS (YggB), C-terminal domain"/>
    <property type="match status" value="1"/>
</dbReference>
<feature type="transmembrane region" description="Helical" evidence="8">
    <location>
        <begin position="338"/>
        <end position="359"/>
    </location>
</feature>
<dbReference type="PANTHER" id="PTHR30460:SF0">
    <property type="entry name" value="MODERATE CONDUCTANCE MECHANOSENSITIVE CHANNEL YBIO"/>
    <property type="match status" value="1"/>
</dbReference>
<sequence length="878" mass="93921">MRFGPLRELYGQLKPRLKIFGPAILLCLALSGFQNAWGAQTAQSHPDSAVNATPRLSASQAQQLIHVLNDDTQRRQFVTTLENLTKAQGVAVEAAPSKATTPAAVASTPAAPQAVAESLEPDSLGAQVLGSVSIFGDQLQSRAQAVATTVLDFGTIGPWARHIANSPADRAKVYAILIRVGIFVALVGTFVFLARLAIRRPRHVLEEAARSHGLKDIAVARTEQRAAESAVKRDVEAEERVAAHDHSTAVASDITPISGAPDGDPQPTKEMQIDVVAEGEVRLRHQGALARLMLAVRRIPYTLGCFVLDMIPVAAVPVAALLVKALDPASTRATTAAMRDLVLCGIIGGSIVCIARALFSPSKPWLRLMTIGNAASAFLFSWLQLLALIGTCGAAALSLMSDCSLPLATVLALAKLLALVLHLLVAVMIVRARPYVTALCKDAKQDGVGGYAVSVLNRVWWVAALFFDIGLWLVWAAELPNGYTSIWRLFLRTVVALVVLRLFSIAIYGLLERFFRNLPEWIDLNDETKARVGSYYPIVRWVAGGVIGILTVVAIALAWGVPLRSMFGDGQIGSRVLGSTFTILVALAIASIVWECANLAIERHVTRVSAMQDGSLRAARIRTLQPMIRIALLVVLGVVVALTILSEIGVNTGPLLAGASIFGVALGFGSQKLVQDFINGIFLLLENALTVGDSVSLNGVGGTVEHLSLRTVHVRGSDGSMNIFPFSSLGQITNFNRDYARAAIAASVGYDVDTDDVVKALKDIASDMRSDPDFSILITDDIQIWGVDSLGDSSVTVRGVLPTTTGGRWPVQREFNRRMKKCFDERGITIPFPTRTLEIDGLDRLFEGSRGRAGVEAAAEPGATGTSTSQVVDAEKKP</sequence>
<feature type="transmembrane region" description="Helical" evidence="8">
    <location>
        <begin position="405"/>
        <end position="430"/>
    </location>
</feature>
<dbReference type="GO" id="GO:0005886">
    <property type="term" value="C:plasma membrane"/>
    <property type="evidence" value="ECO:0007669"/>
    <property type="project" value="UniProtKB-SubCell"/>
</dbReference>
<evidence type="ECO:0000259" key="11">
    <source>
        <dbReference type="Pfam" id="PF21088"/>
    </source>
</evidence>
<feature type="transmembrane region" description="Helical" evidence="8">
    <location>
        <begin position="489"/>
        <end position="511"/>
    </location>
</feature>
<feature type="transmembrane region" description="Helical" evidence="8">
    <location>
        <begin position="451"/>
        <end position="477"/>
    </location>
</feature>
<evidence type="ECO:0000259" key="9">
    <source>
        <dbReference type="Pfam" id="PF00924"/>
    </source>
</evidence>
<evidence type="ECO:0000256" key="4">
    <source>
        <dbReference type="ARBA" id="ARBA00022692"/>
    </source>
</evidence>
<feature type="domain" description="Moderate conductance mechanosensitive channel YbiO-like transmembrane helix 1" evidence="12">
    <location>
        <begin position="491"/>
        <end position="561"/>
    </location>
</feature>
<dbReference type="InterPro" id="IPR010920">
    <property type="entry name" value="LSM_dom_sf"/>
</dbReference>
<feature type="transmembrane region" description="Helical" evidence="8">
    <location>
        <begin position="173"/>
        <end position="193"/>
    </location>
</feature>
<keyword evidence="6 8" id="KW-0472">Membrane</keyword>
<evidence type="ECO:0000256" key="7">
    <source>
        <dbReference type="SAM" id="MobiDB-lite"/>
    </source>
</evidence>
<evidence type="ECO:0000259" key="12">
    <source>
        <dbReference type="Pfam" id="PF25392"/>
    </source>
</evidence>
<dbReference type="InterPro" id="IPR011014">
    <property type="entry name" value="MscS_channel_TM-2"/>
</dbReference>
<dbReference type="GO" id="GO:0008381">
    <property type="term" value="F:mechanosensitive monoatomic ion channel activity"/>
    <property type="evidence" value="ECO:0007669"/>
    <property type="project" value="InterPro"/>
</dbReference>
<evidence type="ECO:0000256" key="2">
    <source>
        <dbReference type="ARBA" id="ARBA00008017"/>
    </source>
</evidence>
<evidence type="ECO:0000256" key="6">
    <source>
        <dbReference type="ARBA" id="ARBA00023136"/>
    </source>
</evidence>
<comment type="caution">
    <text evidence="13">The sequence shown here is derived from an EMBL/GenBank/DDBJ whole genome shotgun (WGS) entry which is preliminary data.</text>
</comment>
<accession>A0AA35Y4F3</accession>
<dbReference type="InterPro" id="IPR023408">
    <property type="entry name" value="MscS_beta-dom_sf"/>
</dbReference>
<evidence type="ECO:0000256" key="1">
    <source>
        <dbReference type="ARBA" id="ARBA00004651"/>
    </source>
</evidence>
<dbReference type="InterPro" id="IPR006685">
    <property type="entry name" value="MscS_channel_2nd"/>
</dbReference>
<dbReference type="Pfam" id="PF21088">
    <property type="entry name" value="MS_channel_1st"/>
    <property type="match status" value="1"/>
</dbReference>
<keyword evidence="5 8" id="KW-1133">Transmembrane helix</keyword>
<feature type="transmembrane region" description="Helical" evidence="8">
    <location>
        <begin position="581"/>
        <end position="601"/>
    </location>
</feature>
<dbReference type="InterPro" id="IPR045276">
    <property type="entry name" value="YbiO_bact"/>
</dbReference>
<dbReference type="InterPro" id="IPR049142">
    <property type="entry name" value="MS_channel_1st"/>
</dbReference>
<organism evidence="13 14">
    <name type="scientific">Brytella acorum</name>
    <dbReference type="NCBI Taxonomy" id="2959299"/>
    <lineage>
        <taxon>Bacteria</taxon>
        <taxon>Pseudomonadati</taxon>
        <taxon>Pseudomonadota</taxon>
        <taxon>Alphaproteobacteria</taxon>
        <taxon>Acetobacterales</taxon>
        <taxon>Acetobacteraceae</taxon>
        <taxon>Brytella</taxon>
    </lineage>
</organism>
<dbReference type="Pfam" id="PF21082">
    <property type="entry name" value="MS_channel_3rd"/>
    <property type="match status" value="1"/>
</dbReference>
<feature type="domain" description="Mechanosensitive ion channel MscS C-terminal" evidence="10">
    <location>
        <begin position="747"/>
        <end position="830"/>
    </location>
</feature>
<evidence type="ECO:0000256" key="5">
    <source>
        <dbReference type="ARBA" id="ARBA00022989"/>
    </source>
</evidence>
<evidence type="ECO:0000259" key="10">
    <source>
        <dbReference type="Pfam" id="PF21082"/>
    </source>
</evidence>
<feature type="transmembrane region" description="Helical" evidence="8">
    <location>
        <begin position="538"/>
        <end position="561"/>
    </location>
</feature>
<dbReference type="Gene3D" id="3.30.70.100">
    <property type="match status" value="1"/>
</dbReference>
<name>A0AA35Y4F3_9PROT</name>
<evidence type="ECO:0000313" key="14">
    <source>
        <dbReference type="Proteomes" id="UP001176960"/>
    </source>
</evidence>